<feature type="site" description="Positions MEP for the nucleophilic attack" evidence="7">
    <location>
        <position position="210"/>
    </location>
</feature>
<dbReference type="NCBIfam" id="NF001183">
    <property type="entry name" value="PRK00155.1-3"/>
    <property type="match status" value="1"/>
</dbReference>
<dbReference type="GO" id="GO:0050518">
    <property type="term" value="F:2-C-methyl-D-erythritol 4-phosphate cytidylyltransferase activity"/>
    <property type="evidence" value="ECO:0007669"/>
    <property type="project" value="UniProtKB-UniRule"/>
</dbReference>
<evidence type="ECO:0000256" key="5">
    <source>
        <dbReference type="ARBA" id="ARBA00022695"/>
    </source>
</evidence>
<evidence type="ECO:0000256" key="3">
    <source>
        <dbReference type="ARBA" id="ARBA00009789"/>
    </source>
</evidence>
<gene>
    <name evidence="7" type="primary">ispD</name>
    <name evidence="8" type="ORF">SAMN02745199_0884</name>
</gene>
<dbReference type="Gene3D" id="3.90.550.10">
    <property type="entry name" value="Spore Coat Polysaccharide Biosynthesis Protein SpsA, Chain A"/>
    <property type="match status" value="1"/>
</dbReference>
<dbReference type="PANTHER" id="PTHR32125:SF8">
    <property type="entry name" value="RIBITOL-5-PHOSPHATE CYTIDYLYLTRANSFERASE"/>
    <property type="match status" value="1"/>
</dbReference>
<keyword evidence="9" id="KW-1185">Reference proteome</keyword>
<evidence type="ECO:0000256" key="4">
    <source>
        <dbReference type="ARBA" id="ARBA00022679"/>
    </source>
</evidence>
<proteinExistence type="inferred from homology"/>
<dbReference type="FunFam" id="3.90.550.10:FF:000003">
    <property type="entry name" value="2-C-methyl-D-erythritol 4-phosphate cytidylyltransferase"/>
    <property type="match status" value="1"/>
</dbReference>
<dbReference type="Pfam" id="PF01128">
    <property type="entry name" value="IspD"/>
    <property type="match status" value="1"/>
</dbReference>
<dbReference type="PROSITE" id="PS01295">
    <property type="entry name" value="ISPD"/>
    <property type="match status" value="1"/>
</dbReference>
<dbReference type="InterPro" id="IPR029044">
    <property type="entry name" value="Nucleotide-diphossugar_trans"/>
</dbReference>
<dbReference type="InterPro" id="IPR001228">
    <property type="entry name" value="IspD"/>
</dbReference>
<keyword evidence="5 7" id="KW-0548">Nucleotidyltransferase</keyword>
<dbReference type="CDD" id="cd02516">
    <property type="entry name" value="CDP-ME_synthetase"/>
    <property type="match status" value="1"/>
</dbReference>
<reference evidence="9" key="1">
    <citation type="submission" date="2016-11" db="EMBL/GenBank/DDBJ databases">
        <authorList>
            <person name="Varghese N."/>
            <person name="Submissions S."/>
        </authorList>
    </citation>
    <scope>NUCLEOTIDE SEQUENCE [LARGE SCALE GENOMIC DNA]</scope>
    <source>
        <strain evidence="9">DSM 15807</strain>
    </source>
</reference>
<evidence type="ECO:0000313" key="8">
    <source>
        <dbReference type="EMBL" id="SHH38086.1"/>
    </source>
</evidence>
<accession>A0A1M5SHR8</accession>
<dbReference type="GO" id="GO:0019288">
    <property type="term" value="P:isopentenyl diphosphate biosynthetic process, methylerythritol 4-phosphate pathway"/>
    <property type="evidence" value="ECO:0007669"/>
    <property type="project" value="UniProtKB-UniRule"/>
</dbReference>
<dbReference type="UniPathway" id="UPA00056">
    <property type="reaction ID" value="UER00093"/>
</dbReference>
<dbReference type="InterPro" id="IPR034683">
    <property type="entry name" value="IspD/TarI"/>
</dbReference>
<dbReference type="EMBL" id="FQXN01000003">
    <property type="protein sequence ID" value="SHH38086.1"/>
    <property type="molecule type" value="Genomic_DNA"/>
</dbReference>
<dbReference type="HAMAP" id="MF_00108">
    <property type="entry name" value="IspD"/>
    <property type="match status" value="1"/>
</dbReference>
<comment type="pathway">
    <text evidence="2 7">Isoprenoid biosynthesis; isopentenyl diphosphate biosynthesis via DXP pathway; isopentenyl diphosphate from 1-deoxy-D-xylulose 5-phosphate: step 2/6.</text>
</comment>
<feature type="site" description="Positions MEP for the nucleophilic attack" evidence="7">
    <location>
        <position position="154"/>
    </location>
</feature>
<keyword evidence="4 7" id="KW-0808">Transferase</keyword>
<dbReference type="STRING" id="1123380.SAMN02745199_0884"/>
<sequence length="233" mass="26728">MVVAVLLFGGKGERFDKNTPKQFFNLSGKLIIEHTIEKFLIPDIDFIVVVTNSNYLEKTKDIVKKYTSKKEIYIIEGGKCREESTFKALKFLKNKMKKNDIVLVHDGARPFVTTEIIINNIKKAEYFGAAVTAIPSENTIGIVEENLLMDFPNRNSVYIIQTPQSFKFEIIFDSFLKKQPFLCTFTDDSSIVKKSGYKVYITNGNKLNVKITTKEDIKLAKFLIWSESIERDL</sequence>
<comment type="catalytic activity">
    <reaction evidence="1 7">
        <text>2-C-methyl-D-erythritol 4-phosphate + CTP + H(+) = 4-CDP-2-C-methyl-D-erythritol + diphosphate</text>
        <dbReference type="Rhea" id="RHEA:13429"/>
        <dbReference type="ChEBI" id="CHEBI:15378"/>
        <dbReference type="ChEBI" id="CHEBI:33019"/>
        <dbReference type="ChEBI" id="CHEBI:37563"/>
        <dbReference type="ChEBI" id="CHEBI:57823"/>
        <dbReference type="ChEBI" id="CHEBI:58262"/>
        <dbReference type="EC" id="2.7.7.60"/>
    </reaction>
</comment>
<name>A0A1M5SHR8_9BACT</name>
<comment type="similarity">
    <text evidence="3 7">Belongs to the IspD/TarI cytidylyltransferase family. IspD subfamily.</text>
</comment>
<dbReference type="InterPro" id="IPR050088">
    <property type="entry name" value="IspD/TarI_cytidylyltransf_bact"/>
</dbReference>
<keyword evidence="6 7" id="KW-0414">Isoprene biosynthesis</keyword>
<organism evidence="8 9">
    <name type="scientific">Thermosipho atlanticus DSM 15807</name>
    <dbReference type="NCBI Taxonomy" id="1123380"/>
    <lineage>
        <taxon>Bacteria</taxon>
        <taxon>Thermotogati</taxon>
        <taxon>Thermotogota</taxon>
        <taxon>Thermotogae</taxon>
        <taxon>Thermotogales</taxon>
        <taxon>Fervidobacteriaceae</taxon>
        <taxon>Thermosipho</taxon>
    </lineage>
</organism>
<protein>
    <recommendedName>
        <fullName evidence="7">2-C-methyl-D-erythritol 4-phosphate cytidylyltransferase</fullName>
        <ecNumber evidence="7">2.7.7.60</ecNumber>
    </recommendedName>
    <alternativeName>
        <fullName evidence="7">4-diphosphocytidyl-2C-methyl-D-erythritol synthase</fullName>
    </alternativeName>
    <alternativeName>
        <fullName evidence="7">MEP cytidylyltransferase</fullName>
        <shortName evidence="7">MCT</shortName>
    </alternativeName>
</protein>
<evidence type="ECO:0000256" key="7">
    <source>
        <dbReference type="HAMAP-Rule" id="MF_00108"/>
    </source>
</evidence>
<evidence type="ECO:0000313" key="9">
    <source>
        <dbReference type="Proteomes" id="UP000242592"/>
    </source>
</evidence>
<feature type="site" description="Transition state stabilizer" evidence="7">
    <location>
        <position position="14"/>
    </location>
</feature>
<evidence type="ECO:0000256" key="6">
    <source>
        <dbReference type="ARBA" id="ARBA00023229"/>
    </source>
</evidence>
<dbReference type="InterPro" id="IPR018294">
    <property type="entry name" value="ISPD_synthase_CS"/>
</dbReference>
<dbReference type="EC" id="2.7.7.60" evidence="7"/>
<dbReference type="PANTHER" id="PTHR32125">
    <property type="entry name" value="2-C-METHYL-D-ERYTHRITOL 4-PHOSPHATE CYTIDYLYLTRANSFERASE, CHLOROPLASTIC"/>
    <property type="match status" value="1"/>
</dbReference>
<dbReference type="Proteomes" id="UP000242592">
    <property type="component" value="Unassembled WGS sequence"/>
</dbReference>
<dbReference type="SUPFAM" id="SSF53448">
    <property type="entry name" value="Nucleotide-diphospho-sugar transferases"/>
    <property type="match status" value="1"/>
</dbReference>
<feature type="site" description="Transition state stabilizer" evidence="7">
    <location>
        <position position="21"/>
    </location>
</feature>
<comment type="function">
    <text evidence="7">Catalyzes the formation of 4-diphosphocytidyl-2-C-methyl-D-erythritol from CTP and 2-C-methyl-D-erythritol 4-phosphate (MEP).</text>
</comment>
<evidence type="ECO:0000256" key="2">
    <source>
        <dbReference type="ARBA" id="ARBA00004787"/>
    </source>
</evidence>
<dbReference type="OrthoDB" id="9806837at2"/>
<evidence type="ECO:0000256" key="1">
    <source>
        <dbReference type="ARBA" id="ARBA00001282"/>
    </source>
</evidence>
<dbReference type="NCBIfam" id="TIGR00453">
    <property type="entry name" value="ispD"/>
    <property type="match status" value="1"/>
</dbReference>
<dbReference type="AlphaFoldDB" id="A0A1M5SHR8"/>
<dbReference type="RefSeq" id="WP_073072665.1">
    <property type="nucleotide sequence ID" value="NZ_FQXN01000003.1"/>
</dbReference>